<dbReference type="Proteomes" id="UP000560081">
    <property type="component" value="Unassembled WGS sequence"/>
</dbReference>
<keyword evidence="2" id="KW-1185">Reference proteome</keyword>
<accession>A0A7W7PAJ0</accession>
<dbReference type="AlphaFoldDB" id="A0A7W7PAJ0"/>
<evidence type="ECO:0008006" key="3">
    <source>
        <dbReference type="Google" id="ProtNLM"/>
    </source>
</evidence>
<dbReference type="GO" id="GO:0004806">
    <property type="term" value="F:triacylglycerol lipase activity"/>
    <property type="evidence" value="ECO:0007669"/>
    <property type="project" value="InterPro"/>
</dbReference>
<dbReference type="SUPFAM" id="SSF53474">
    <property type="entry name" value="alpha/beta-Hydrolases"/>
    <property type="match status" value="1"/>
</dbReference>
<dbReference type="Gene3D" id="3.40.50.1820">
    <property type="entry name" value="alpha/beta hydrolase"/>
    <property type="match status" value="2"/>
</dbReference>
<evidence type="ECO:0000313" key="1">
    <source>
        <dbReference type="EMBL" id="MBB4883641.1"/>
    </source>
</evidence>
<dbReference type="InterPro" id="IPR005152">
    <property type="entry name" value="Lipase_secreted"/>
</dbReference>
<name>A0A7W7PAJ0_9MICC</name>
<gene>
    <name evidence="1" type="ORF">BJ976_001992</name>
</gene>
<sequence>MTATSPVALAGYSQGGGASAAAAELADDYAPELDVKGAYAGAPPADLVPVADSLEASPNAGFLLYAMGGQLAAYDVDPAAYLNAAGEDVLDRAEVSCTTDAGQFAGLDSATITSSGLSFPQLVRTDPTLAGILAEQRLGQPGHVPEMPVMIAHSLTDDVIPYSVGRGLGLRWCAQGARVRFDPVFTPTHVGGYLAAQPRAQSFLDAVLQDRWTPDSCGWF</sequence>
<proteinExistence type="predicted"/>
<dbReference type="RefSeq" id="WP_229667461.1">
    <property type="nucleotide sequence ID" value="NZ_BMLA01000009.1"/>
</dbReference>
<dbReference type="PANTHER" id="PTHR34853:SF1">
    <property type="entry name" value="LIPASE 5"/>
    <property type="match status" value="1"/>
</dbReference>
<organism evidence="1 2">
    <name type="scientific">Micrococcus flavus</name>
    <dbReference type="NCBI Taxonomy" id="384602"/>
    <lineage>
        <taxon>Bacteria</taxon>
        <taxon>Bacillati</taxon>
        <taxon>Actinomycetota</taxon>
        <taxon>Actinomycetes</taxon>
        <taxon>Micrococcales</taxon>
        <taxon>Micrococcaceae</taxon>
        <taxon>Micrococcus</taxon>
    </lineage>
</organism>
<dbReference type="PANTHER" id="PTHR34853">
    <property type="match status" value="1"/>
</dbReference>
<dbReference type="InterPro" id="IPR029058">
    <property type="entry name" value="AB_hydrolase_fold"/>
</dbReference>
<dbReference type="EMBL" id="JACHMC010000001">
    <property type="protein sequence ID" value="MBB4883641.1"/>
    <property type="molecule type" value="Genomic_DNA"/>
</dbReference>
<protein>
    <recommendedName>
        <fullName evidence="3">Lipase</fullName>
    </recommendedName>
</protein>
<dbReference type="Pfam" id="PF03583">
    <property type="entry name" value="LIP"/>
    <property type="match status" value="1"/>
</dbReference>
<evidence type="ECO:0000313" key="2">
    <source>
        <dbReference type="Proteomes" id="UP000560081"/>
    </source>
</evidence>
<comment type="caution">
    <text evidence="1">The sequence shown here is derived from an EMBL/GenBank/DDBJ whole genome shotgun (WGS) entry which is preliminary data.</text>
</comment>
<reference evidence="1 2" key="1">
    <citation type="submission" date="2020-08" db="EMBL/GenBank/DDBJ databases">
        <title>Sequencing the genomes of 1000 actinobacteria strains.</title>
        <authorList>
            <person name="Klenk H.-P."/>
        </authorList>
    </citation>
    <scope>NUCLEOTIDE SEQUENCE [LARGE SCALE GENOMIC DNA]</scope>
    <source>
        <strain evidence="1 2">DSM 19079</strain>
    </source>
</reference>
<dbReference type="GO" id="GO:0016042">
    <property type="term" value="P:lipid catabolic process"/>
    <property type="evidence" value="ECO:0007669"/>
    <property type="project" value="InterPro"/>
</dbReference>